<reference evidence="1" key="2">
    <citation type="submission" date="2022-01" db="EMBL/GenBank/DDBJ databases">
        <authorList>
            <person name="Yamashiro T."/>
            <person name="Shiraishi A."/>
            <person name="Satake H."/>
            <person name="Nakayama K."/>
        </authorList>
    </citation>
    <scope>NUCLEOTIDE SEQUENCE</scope>
</reference>
<evidence type="ECO:0000313" key="2">
    <source>
        <dbReference type="Proteomes" id="UP001151760"/>
    </source>
</evidence>
<accession>A0ABQ5CMZ6</accession>
<keyword evidence="2" id="KW-1185">Reference proteome</keyword>
<sequence length="95" mass="10962">MLESLMKDYRSQAQDEGLQRELEYYSKDYDEDIKAELRPLSNGQARLALRIGSPVIRMANRRTVAFEGITKRAPNEIGRTTGERRWEVSNGRTSN</sequence>
<reference evidence="1" key="1">
    <citation type="journal article" date="2022" name="Int. J. Mol. Sci.">
        <title>Draft Genome of Tanacetum Coccineum: Genomic Comparison of Closely Related Tanacetum-Family Plants.</title>
        <authorList>
            <person name="Yamashiro T."/>
            <person name="Shiraishi A."/>
            <person name="Nakayama K."/>
            <person name="Satake H."/>
        </authorList>
    </citation>
    <scope>NUCLEOTIDE SEQUENCE</scope>
</reference>
<dbReference type="Proteomes" id="UP001151760">
    <property type="component" value="Unassembled WGS sequence"/>
</dbReference>
<protein>
    <submittedName>
        <fullName evidence="1">Uncharacterized protein</fullName>
    </submittedName>
</protein>
<evidence type="ECO:0000313" key="1">
    <source>
        <dbReference type="EMBL" id="GJT27723.1"/>
    </source>
</evidence>
<name>A0ABQ5CMZ6_9ASTR</name>
<gene>
    <name evidence="1" type="ORF">Tco_0907998</name>
</gene>
<dbReference type="EMBL" id="BQNB010014402">
    <property type="protein sequence ID" value="GJT27723.1"/>
    <property type="molecule type" value="Genomic_DNA"/>
</dbReference>
<proteinExistence type="predicted"/>
<comment type="caution">
    <text evidence="1">The sequence shown here is derived from an EMBL/GenBank/DDBJ whole genome shotgun (WGS) entry which is preliminary data.</text>
</comment>
<organism evidence="1 2">
    <name type="scientific">Tanacetum coccineum</name>
    <dbReference type="NCBI Taxonomy" id="301880"/>
    <lineage>
        <taxon>Eukaryota</taxon>
        <taxon>Viridiplantae</taxon>
        <taxon>Streptophyta</taxon>
        <taxon>Embryophyta</taxon>
        <taxon>Tracheophyta</taxon>
        <taxon>Spermatophyta</taxon>
        <taxon>Magnoliopsida</taxon>
        <taxon>eudicotyledons</taxon>
        <taxon>Gunneridae</taxon>
        <taxon>Pentapetalae</taxon>
        <taxon>asterids</taxon>
        <taxon>campanulids</taxon>
        <taxon>Asterales</taxon>
        <taxon>Asteraceae</taxon>
        <taxon>Asteroideae</taxon>
        <taxon>Anthemideae</taxon>
        <taxon>Anthemidinae</taxon>
        <taxon>Tanacetum</taxon>
    </lineage>
</organism>